<dbReference type="HOGENOM" id="CLU_098620_0_0_14"/>
<sequence>MNSLVWKVGGGVGASTAVAGTIGIVSHTSKKVSVPIKTLLSKGRPDKRLLFAARGATDPDWKAAWKRYINGYAGSKGDPFSLKTFTEGNAPAAFMSKCEGLFEEKAVDESDDKYNLALEFCTRDTLVSDFIWEQEKQALSDKNSNQWSSLWTQYKSNGDLWKLNKPSDSNAPDEFKDRCIKETTSKAKDARAPEVLAALNYCSIVRAGTS</sequence>
<dbReference type="Proteomes" id="UP000008637">
    <property type="component" value="Chromosome"/>
</dbReference>
<accession>E8ZGV9</accession>
<name>E8ZGV9_MYCHL</name>
<dbReference type="OrthoDB" id="401753at2"/>
<organism evidence="1 2">
    <name type="scientific">Mycoplasma haemofelis (strain Langford 1)</name>
    <name type="common">Haemobartonella felis</name>
    <dbReference type="NCBI Taxonomy" id="941640"/>
    <lineage>
        <taxon>Bacteria</taxon>
        <taxon>Bacillati</taxon>
        <taxon>Mycoplasmatota</taxon>
        <taxon>Mollicutes</taxon>
        <taxon>Mycoplasmataceae</taxon>
        <taxon>Mycoplasma</taxon>
    </lineage>
</organism>
<dbReference type="AlphaFoldDB" id="E8ZGV9"/>
<keyword evidence="2" id="KW-1185">Reference proteome</keyword>
<dbReference type="EMBL" id="FR773153">
    <property type="protein sequence ID" value="CBY92380.1"/>
    <property type="molecule type" value="Genomic_DNA"/>
</dbReference>
<evidence type="ECO:0000313" key="2">
    <source>
        <dbReference type="Proteomes" id="UP000008637"/>
    </source>
</evidence>
<reference evidence="1 2" key="1">
    <citation type="journal article" date="2011" name="J. Bacteriol.">
        <title>Complete genome sequence of Mycoplasma haemofelis, a hemotropic mycoplasma.</title>
        <authorList>
            <person name="Barker E.N."/>
            <person name="Helps C.R."/>
            <person name="Peters I.R."/>
            <person name="Darby A.C."/>
            <person name="Radford A.D."/>
            <person name="Tasker S."/>
        </authorList>
    </citation>
    <scope>NUCLEOTIDE SEQUENCE [LARGE SCALE GENOMIC DNA]</scope>
    <source>
        <strain evidence="1 2">Langford 1</strain>
    </source>
</reference>
<protein>
    <submittedName>
        <fullName evidence="1">Uncharacterized protein</fullName>
    </submittedName>
</protein>
<dbReference type="KEGG" id="mha:HF1_03720"/>
<proteinExistence type="predicted"/>
<gene>
    <name evidence="1" type="ordered locus">HF1_03720</name>
</gene>
<evidence type="ECO:0000313" key="1">
    <source>
        <dbReference type="EMBL" id="CBY92380.1"/>
    </source>
</evidence>